<evidence type="ECO:0000313" key="3">
    <source>
        <dbReference type="EnsemblPlants" id="AET02669"/>
    </source>
</evidence>
<proteinExistence type="predicted"/>
<keyword evidence="4" id="KW-1185">Reference proteome</keyword>
<reference evidence="2 4" key="1">
    <citation type="journal article" date="2011" name="Nature">
        <title>The Medicago genome provides insight into the evolution of rhizobial symbioses.</title>
        <authorList>
            <person name="Young N.D."/>
            <person name="Debelle F."/>
            <person name="Oldroyd G.E."/>
            <person name="Geurts R."/>
            <person name="Cannon S.B."/>
            <person name="Udvardi M.K."/>
            <person name="Benedito V.A."/>
            <person name="Mayer K.F."/>
            <person name="Gouzy J."/>
            <person name="Schoof H."/>
            <person name="Van de Peer Y."/>
            <person name="Proost S."/>
            <person name="Cook D.R."/>
            <person name="Meyers B.C."/>
            <person name="Spannagl M."/>
            <person name="Cheung F."/>
            <person name="De Mita S."/>
            <person name="Krishnakumar V."/>
            <person name="Gundlach H."/>
            <person name="Zhou S."/>
            <person name="Mudge J."/>
            <person name="Bharti A.K."/>
            <person name="Murray J.D."/>
            <person name="Naoumkina M.A."/>
            <person name="Rosen B."/>
            <person name="Silverstein K.A."/>
            <person name="Tang H."/>
            <person name="Rombauts S."/>
            <person name="Zhao P.X."/>
            <person name="Zhou P."/>
            <person name="Barbe V."/>
            <person name="Bardou P."/>
            <person name="Bechner M."/>
            <person name="Bellec A."/>
            <person name="Berger A."/>
            <person name="Berges H."/>
            <person name="Bidwell S."/>
            <person name="Bisseling T."/>
            <person name="Choisne N."/>
            <person name="Couloux A."/>
            <person name="Denny R."/>
            <person name="Deshpande S."/>
            <person name="Dai X."/>
            <person name="Doyle J.J."/>
            <person name="Dudez A.M."/>
            <person name="Farmer A.D."/>
            <person name="Fouteau S."/>
            <person name="Franken C."/>
            <person name="Gibelin C."/>
            <person name="Gish J."/>
            <person name="Goldstein S."/>
            <person name="Gonzalez A.J."/>
            <person name="Green P.J."/>
            <person name="Hallab A."/>
            <person name="Hartog M."/>
            <person name="Hua A."/>
            <person name="Humphray S.J."/>
            <person name="Jeong D.H."/>
            <person name="Jing Y."/>
            <person name="Jocker A."/>
            <person name="Kenton S.M."/>
            <person name="Kim D.J."/>
            <person name="Klee K."/>
            <person name="Lai H."/>
            <person name="Lang C."/>
            <person name="Lin S."/>
            <person name="Macmil S.L."/>
            <person name="Magdelenat G."/>
            <person name="Matthews L."/>
            <person name="McCorrison J."/>
            <person name="Monaghan E.L."/>
            <person name="Mun J.H."/>
            <person name="Najar F.Z."/>
            <person name="Nicholson C."/>
            <person name="Noirot C."/>
            <person name="O'Bleness M."/>
            <person name="Paule C.R."/>
            <person name="Poulain J."/>
            <person name="Prion F."/>
            <person name="Qin B."/>
            <person name="Qu C."/>
            <person name="Retzel E.F."/>
            <person name="Riddle C."/>
            <person name="Sallet E."/>
            <person name="Samain S."/>
            <person name="Samson N."/>
            <person name="Sanders I."/>
            <person name="Saurat O."/>
            <person name="Scarpelli C."/>
            <person name="Schiex T."/>
            <person name="Segurens B."/>
            <person name="Severin A.J."/>
            <person name="Sherrier D.J."/>
            <person name="Shi R."/>
            <person name="Sims S."/>
            <person name="Singer S.R."/>
            <person name="Sinharoy S."/>
            <person name="Sterck L."/>
            <person name="Viollet A."/>
            <person name="Wang B.B."/>
            <person name="Wang K."/>
            <person name="Wang M."/>
            <person name="Wang X."/>
            <person name="Warfsmann J."/>
            <person name="Weissenbach J."/>
            <person name="White D.D."/>
            <person name="White J.D."/>
            <person name="Wiley G.B."/>
            <person name="Wincker P."/>
            <person name="Xing Y."/>
            <person name="Yang L."/>
            <person name="Yao Z."/>
            <person name="Ying F."/>
            <person name="Zhai J."/>
            <person name="Zhou L."/>
            <person name="Zuber A."/>
            <person name="Denarie J."/>
            <person name="Dixon R.A."/>
            <person name="May G.D."/>
            <person name="Schwartz D.C."/>
            <person name="Rogers J."/>
            <person name="Quetier F."/>
            <person name="Town C.D."/>
            <person name="Roe B.A."/>
        </authorList>
    </citation>
    <scope>NUCLEOTIDE SEQUENCE [LARGE SCALE GENOMIC DNA]</scope>
    <source>
        <strain evidence="2">A17</strain>
        <strain evidence="3 4">cv. Jemalong A17</strain>
    </source>
</reference>
<dbReference type="EMBL" id="CM001224">
    <property type="protein sequence ID" value="AET02669.2"/>
    <property type="molecule type" value="Genomic_DNA"/>
</dbReference>
<evidence type="ECO:0000313" key="2">
    <source>
        <dbReference type="EMBL" id="AET02669.2"/>
    </source>
</evidence>
<gene>
    <name evidence="2" type="ordered locus">MTR_8g045410</name>
</gene>
<dbReference type="PaxDb" id="3880-AET02669"/>
<feature type="region of interest" description="Disordered" evidence="1">
    <location>
        <begin position="37"/>
        <end position="57"/>
    </location>
</feature>
<organism evidence="2 4">
    <name type="scientific">Medicago truncatula</name>
    <name type="common">Barrel medic</name>
    <name type="synonym">Medicago tribuloides</name>
    <dbReference type="NCBI Taxonomy" id="3880"/>
    <lineage>
        <taxon>Eukaryota</taxon>
        <taxon>Viridiplantae</taxon>
        <taxon>Streptophyta</taxon>
        <taxon>Embryophyta</taxon>
        <taxon>Tracheophyta</taxon>
        <taxon>Spermatophyta</taxon>
        <taxon>Magnoliopsida</taxon>
        <taxon>eudicotyledons</taxon>
        <taxon>Gunneridae</taxon>
        <taxon>Pentapetalae</taxon>
        <taxon>rosids</taxon>
        <taxon>fabids</taxon>
        <taxon>Fabales</taxon>
        <taxon>Fabaceae</taxon>
        <taxon>Papilionoideae</taxon>
        <taxon>50 kb inversion clade</taxon>
        <taxon>NPAAA clade</taxon>
        <taxon>Hologalegina</taxon>
        <taxon>IRL clade</taxon>
        <taxon>Trifolieae</taxon>
        <taxon>Medicago</taxon>
    </lineage>
</organism>
<protein>
    <submittedName>
        <fullName evidence="2 3">Uncharacterized protein</fullName>
    </submittedName>
</protein>
<evidence type="ECO:0000256" key="1">
    <source>
        <dbReference type="SAM" id="MobiDB-lite"/>
    </source>
</evidence>
<sequence>MNQSHHHQTQTPSSSPPSNLTTTFIVALKSITSYDHHPRPIINNDTGVSSDDDDQPSSPLCCCQPPQFSPIRSDLRFCIYAFQDLHFLRDHDIDLGKLREKNWKMAAVTVERFKPMFPARPPSPLRDSDVFQMFYFACFLLYFVSHNS</sequence>
<dbReference type="HOGENOM" id="CLU_1761510_0_0_1"/>
<accession>A0A0C3Y076</accession>
<accession>G7L7S8</accession>
<name>G7L7S8_MEDTR</name>
<dbReference type="AlphaFoldDB" id="G7L7S8"/>
<dbReference type="Proteomes" id="UP000002051">
    <property type="component" value="Chromosome 8"/>
</dbReference>
<evidence type="ECO:0000313" key="4">
    <source>
        <dbReference type="Proteomes" id="UP000002051"/>
    </source>
</evidence>
<reference evidence="3" key="3">
    <citation type="submission" date="2015-04" db="UniProtKB">
        <authorList>
            <consortium name="EnsemblPlants"/>
        </authorList>
    </citation>
    <scope>IDENTIFICATION</scope>
    <source>
        <strain evidence="3">cv. Jemalong A17</strain>
    </source>
</reference>
<dbReference type="EnsemblPlants" id="AET02669">
    <property type="protein sequence ID" value="AET02669"/>
    <property type="gene ID" value="MTR_8g045410"/>
</dbReference>
<reference evidence="2 4" key="2">
    <citation type="journal article" date="2014" name="BMC Genomics">
        <title>An improved genome release (version Mt4.0) for the model legume Medicago truncatula.</title>
        <authorList>
            <person name="Tang H."/>
            <person name="Krishnakumar V."/>
            <person name="Bidwell S."/>
            <person name="Rosen B."/>
            <person name="Chan A."/>
            <person name="Zhou S."/>
            <person name="Gentzbittel L."/>
            <person name="Childs K.L."/>
            <person name="Yandell M."/>
            <person name="Gundlach H."/>
            <person name="Mayer K.F."/>
            <person name="Schwartz D.C."/>
            <person name="Town C.D."/>
        </authorList>
    </citation>
    <scope>GENOME REANNOTATION</scope>
    <source>
        <strain evidence="3 4">cv. Jemalong A17</strain>
    </source>
</reference>